<feature type="transmembrane region" description="Helical" evidence="1">
    <location>
        <begin position="169"/>
        <end position="188"/>
    </location>
</feature>
<feature type="transmembrane region" description="Helical" evidence="1">
    <location>
        <begin position="463"/>
        <end position="487"/>
    </location>
</feature>
<dbReference type="STRING" id="1917485.BOO69_08985"/>
<feature type="domain" description="DUF112" evidence="2">
    <location>
        <begin position="20"/>
        <end position="438"/>
    </location>
</feature>
<evidence type="ECO:0000259" key="2">
    <source>
        <dbReference type="Pfam" id="PF01970"/>
    </source>
</evidence>
<feature type="transmembrane region" description="Helical" evidence="1">
    <location>
        <begin position="200"/>
        <end position="221"/>
    </location>
</feature>
<feature type="transmembrane region" description="Helical" evidence="1">
    <location>
        <begin position="322"/>
        <end position="343"/>
    </location>
</feature>
<accession>A0A1J0WGU4</accession>
<feature type="transmembrane region" description="Helical" evidence="1">
    <location>
        <begin position="387"/>
        <end position="407"/>
    </location>
</feature>
<feature type="transmembrane region" description="Helical" evidence="1">
    <location>
        <begin position="414"/>
        <end position="443"/>
    </location>
</feature>
<dbReference type="InterPro" id="IPR002823">
    <property type="entry name" value="DUF112_TM"/>
</dbReference>
<dbReference type="Proteomes" id="UP000181897">
    <property type="component" value="Chromosome"/>
</dbReference>
<reference evidence="3 4" key="1">
    <citation type="submission" date="2016-11" db="EMBL/GenBank/DDBJ databases">
        <title>Complete genome sequence of Sulfitobacter sp. AM1-D1, a toxic bacteria associated with marine dinoflagellate Alexandrium minutum in East China Sea.</title>
        <authorList>
            <person name="Yang Q."/>
            <person name="Zhang X."/>
            <person name="Tian X."/>
        </authorList>
    </citation>
    <scope>NUCLEOTIDE SEQUENCE [LARGE SCALE GENOMIC DNA]</scope>
    <source>
        <strain evidence="3 4">AM1-D1</strain>
    </source>
</reference>
<feature type="transmembrane region" description="Helical" evidence="1">
    <location>
        <begin position="138"/>
        <end position="157"/>
    </location>
</feature>
<protein>
    <recommendedName>
        <fullName evidence="2">DUF112 domain-containing protein</fullName>
    </recommendedName>
</protein>
<dbReference type="Pfam" id="PF01970">
    <property type="entry name" value="TctA"/>
    <property type="match status" value="1"/>
</dbReference>
<feature type="transmembrane region" description="Helical" evidence="1">
    <location>
        <begin position="12"/>
        <end position="33"/>
    </location>
</feature>
<keyword evidence="4" id="KW-1185">Reference proteome</keyword>
<keyword evidence="1" id="KW-0812">Transmembrane</keyword>
<sequence>MDTLSSLQSGFMAVLTVQNLFYCFAGVTMGTFIGALPGLGAMLGIALLLPVTLYLPAEASIIMLAGIYYGGEYGGSISAILINVPGTPSSTVATLDGHQMARQGRAAVALFASALASFLAGSVGIVLMMLFSPIIGRFALNFGSVEYFAVMLVGLLGAASVSSGSRLKAYLAVLLGLIFGTIGADVSTGTQRFTLGFPEFISGISLVALAMGFFGFAEIVCARTKTISDKAQSRVRMRDMMPSRAEWRRSFGPFWRGTGLGALLGALPGTGPTIASFMAYSQEKKLSRDPAKFGTGTIEGLVAPESANNAAAQTAFIPTLTLGIPGTATMALILGALIVQGIQPGPRMMAENADLFWTLIASFWVGNLFLLVLNIPLVGLWVKLVSVPYRFLFPCIICLICVGIYSIELSAFNVWVILATGLLGCAMRATQIPAAPLLMGFILGPLMEENLKRSLQLARGDATVFLTSPISAICIVLAVAIVVLPLIGGWRARLR</sequence>
<dbReference type="KEGG" id="suam:BOO69_08985"/>
<feature type="transmembrane region" description="Helical" evidence="1">
    <location>
        <begin position="108"/>
        <end position="132"/>
    </location>
</feature>
<dbReference type="OrthoDB" id="9791872at2"/>
<dbReference type="AlphaFoldDB" id="A0A1J0WGU4"/>
<keyword evidence="1" id="KW-0472">Membrane</keyword>
<feature type="transmembrane region" description="Helical" evidence="1">
    <location>
        <begin position="258"/>
        <end position="280"/>
    </location>
</feature>
<dbReference type="EMBL" id="CP018076">
    <property type="protein sequence ID" value="APE43530.1"/>
    <property type="molecule type" value="Genomic_DNA"/>
</dbReference>
<proteinExistence type="predicted"/>
<dbReference type="PANTHER" id="PTHR35342">
    <property type="entry name" value="TRICARBOXYLIC TRANSPORT PROTEIN"/>
    <property type="match status" value="1"/>
</dbReference>
<feature type="transmembrane region" description="Helical" evidence="1">
    <location>
        <begin position="355"/>
        <end position="381"/>
    </location>
</feature>
<name>A0A1J0WGU4_9RHOB</name>
<dbReference type="PANTHER" id="PTHR35342:SF5">
    <property type="entry name" value="TRICARBOXYLIC TRANSPORT PROTEIN"/>
    <property type="match status" value="1"/>
</dbReference>
<evidence type="ECO:0000313" key="4">
    <source>
        <dbReference type="Proteomes" id="UP000181897"/>
    </source>
</evidence>
<organism evidence="3 4">
    <name type="scientific">Sulfitobacter alexandrii</name>
    <dbReference type="NCBI Taxonomy" id="1917485"/>
    <lineage>
        <taxon>Bacteria</taxon>
        <taxon>Pseudomonadati</taxon>
        <taxon>Pseudomonadota</taxon>
        <taxon>Alphaproteobacteria</taxon>
        <taxon>Rhodobacterales</taxon>
        <taxon>Roseobacteraceae</taxon>
        <taxon>Sulfitobacter</taxon>
    </lineage>
</organism>
<gene>
    <name evidence="3" type="ORF">BOO69_08985</name>
</gene>
<dbReference type="RefSeq" id="WP_071971863.1">
    <property type="nucleotide sequence ID" value="NZ_CP018076.1"/>
</dbReference>
<evidence type="ECO:0000256" key="1">
    <source>
        <dbReference type="SAM" id="Phobius"/>
    </source>
</evidence>
<evidence type="ECO:0000313" key="3">
    <source>
        <dbReference type="EMBL" id="APE43530.1"/>
    </source>
</evidence>
<keyword evidence="1" id="KW-1133">Transmembrane helix</keyword>